<gene>
    <name evidence="2" type="ORF">HPB48_006778</name>
</gene>
<reference evidence="2 3" key="1">
    <citation type="journal article" date="2020" name="Cell">
        <title>Large-Scale Comparative Analyses of Tick Genomes Elucidate Their Genetic Diversity and Vector Capacities.</title>
        <authorList>
            <consortium name="Tick Genome and Microbiome Consortium (TIGMIC)"/>
            <person name="Jia N."/>
            <person name="Wang J."/>
            <person name="Shi W."/>
            <person name="Du L."/>
            <person name="Sun Y."/>
            <person name="Zhan W."/>
            <person name="Jiang J.F."/>
            <person name="Wang Q."/>
            <person name="Zhang B."/>
            <person name="Ji P."/>
            <person name="Bell-Sakyi L."/>
            <person name="Cui X.M."/>
            <person name="Yuan T.T."/>
            <person name="Jiang B.G."/>
            <person name="Yang W.F."/>
            <person name="Lam T.T."/>
            <person name="Chang Q.C."/>
            <person name="Ding S.J."/>
            <person name="Wang X.J."/>
            <person name="Zhu J.G."/>
            <person name="Ruan X.D."/>
            <person name="Zhao L."/>
            <person name="Wei J.T."/>
            <person name="Ye R.Z."/>
            <person name="Que T.C."/>
            <person name="Du C.H."/>
            <person name="Zhou Y.H."/>
            <person name="Cheng J.X."/>
            <person name="Dai P.F."/>
            <person name="Guo W.B."/>
            <person name="Han X.H."/>
            <person name="Huang E.J."/>
            <person name="Li L.F."/>
            <person name="Wei W."/>
            <person name="Gao Y.C."/>
            <person name="Liu J.Z."/>
            <person name="Shao H.Z."/>
            <person name="Wang X."/>
            <person name="Wang C.C."/>
            <person name="Yang T.C."/>
            <person name="Huo Q.B."/>
            <person name="Li W."/>
            <person name="Chen H.Y."/>
            <person name="Chen S.E."/>
            <person name="Zhou L.G."/>
            <person name="Ni X.B."/>
            <person name="Tian J.H."/>
            <person name="Sheng Y."/>
            <person name="Liu T."/>
            <person name="Pan Y.S."/>
            <person name="Xia L.Y."/>
            <person name="Li J."/>
            <person name="Zhao F."/>
            <person name="Cao W.C."/>
        </authorList>
    </citation>
    <scope>NUCLEOTIDE SEQUENCE [LARGE SCALE GENOMIC DNA]</scope>
    <source>
        <strain evidence="2">HaeL-2018</strain>
    </source>
</reference>
<evidence type="ECO:0000313" key="3">
    <source>
        <dbReference type="Proteomes" id="UP000821853"/>
    </source>
</evidence>
<accession>A0A9J6FPA2</accession>
<proteinExistence type="predicted"/>
<evidence type="ECO:0000256" key="1">
    <source>
        <dbReference type="SAM" id="MobiDB-lite"/>
    </source>
</evidence>
<comment type="caution">
    <text evidence="2">The sequence shown here is derived from an EMBL/GenBank/DDBJ whole genome shotgun (WGS) entry which is preliminary data.</text>
</comment>
<name>A0A9J6FPA2_HAELO</name>
<dbReference type="AlphaFoldDB" id="A0A9J6FPA2"/>
<dbReference type="OrthoDB" id="6505652at2759"/>
<dbReference type="EMBL" id="JABSTR010000002">
    <property type="protein sequence ID" value="KAH9364097.1"/>
    <property type="molecule type" value="Genomic_DNA"/>
</dbReference>
<organism evidence="2 3">
    <name type="scientific">Haemaphysalis longicornis</name>
    <name type="common">Bush tick</name>
    <dbReference type="NCBI Taxonomy" id="44386"/>
    <lineage>
        <taxon>Eukaryota</taxon>
        <taxon>Metazoa</taxon>
        <taxon>Ecdysozoa</taxon>
        <taxon>Arthropoda</taxon>
        <taxon>Chelicerata</taxon>
        <taxon>Arachnida</taxon>
        <taxon>Acari</taxon>
        <taxon>Parasitiformes</taxon>
        <taxon>Ixodida</taxon>
        <taxon>Ixodoidea</taxon>
        <taxon>Ixodidae</taxon>
        <taxon>Haemaphysalinae</taxon>
        <taxon>Haemaphysalis</taxon>
    </lineage>
</organism>
<sequence length="322" mass="36126">MCDPERSRSQARRDTGGPDAGTTVCASFQGGKRVVDEQRSSVLQIFRTWAVSNDACRYFRGVFDGGSQRTFVTEELCGHLRPRSTIGFTTIALCTFANGRTQPHTNRRVVEIRLRSQFTDSEVVLRAIVIPHICHGIEATCVESSFVATFKKSGKDIADELMQPTVVTTGGISVLIGSDQMWTVLSAEVSRFEENESLIGMNSKFRGTFQGTTTTLTTTRRKSRMMSYVLRTHAHAVESDEIVRSFWELESMGISESIDECSKQNPTIQRFEKTIRFLDGRYEVALHWKDGFELSNNKQASTTRLQRLSCRPSKNGGLLKNL</sequence>
<protein>
    <recommendedName>
        <fullName evidence="4">Peptidase aspartic putative domain-containing protein</fullName>
    </recommendedName>
</protein>
<dbReference type="OMA" id="FANGRTQ"/>
<feature type="region of interest" description="Disordered" evidence="1">
    <location>
        <begin position="1"/>
        <end position="22"/>
    </location>
</feature>
<dbReference type="VEuPathDB" id="VectorBase:HLOH_046093"/>
<dbReference type="Proteomes" id="UP000821853">
    <property type="component" value="Chromosome 10"/>
</dbReference>
<keyword evidence="3" id="KW-1185">Reference proteome</keyword>
<evidence type="ECO:0008006" key="4">
    <source>
        <dbReference type="Google" id="ProtNLM"/>
    </source>
</evidence>
<evidence type="ECO:0000313" key="2">
    <source>
        <dbReference type="EMBL" id="KAH9364097.1"/>
    </source>
</evidence>
<feature type="compositionally biased region" description="Basic and acidic residues" evidence="1">
    <location>
        <begin position="1"/>
        <end position="16"/>
    </location>
</feature>